<protein>
    <submittedName>
        <fullName evidence="2">Uncharacterized protein</fullName>
    </submittedName>
</protein>
<organism evidence="2 3">
    <name type="scientific">Paenibacillus paeoniae</name>
    <dbReference type="NCBI Taxonomy" id="2292705"/>
    <lineage>
        <taxon>Bacteria</taxon>
        <taxon>Bacillati</taxon>
        <taxon>Bacillota</taxon>
        <taxon>Bacilli</taxon>
        <taxon>Bacillales</taxon>
        <taxon>Paenibacillaceae</taxon>
        <taxon>Paenibacillus</taxon>
    </lineage>
</organism>
<reference evidence="2 3" key="1">
    <citation type="submission" date="2018-08" db="EMBL/GenBank/DDBJ databases">
        <title>Paenibacillus sp. M4BSY-1, whole genome shotgun sequence.</title>
        <authorList>
            <person name="Tuo L."/>
        </authorList>
    </citation>
    <scope>NUCLEOTIDE SEQUENCE [LARGE SCALE GENOMIC DNA]</scope>
    <source>
        <strain evidence="2 3">M4BSY-1</strain>
    </source>
</reference>
<feature type="transmembrane region" description="Helical" evidence="1">
    <location>
        <begin position="20"/>
        <end position="42"/>
    </location>
</feature>
<sequence>MDSFKSVKEQLVNRPQIQALFIKMGIVIIFSDLSYSLLYLAFSGNELKGIQSFGDYFQLLGEYANSFYYAFCMHFSAPMPTADFYLNMEKVVKESLSLQIIQFFHFCLNKIIDIMVLAYAAGVILKVFGILKEKKE</sequence>
<keyword evidence="1" id="KW-1133">Transmembrane helix</keyword>
<dbReference type="EMBL" id="QUBQ01000001">
    <property type="protein sequence ID" value="REK77668.1"/>
    <property type="molecule type" value="Genomic_DNA"/>
</dbReference>
<feature type="transmembrane region" description="Helical" evidence="1">
    <location>
        <begin position="107"/>
        <end position="131"/>
    </location>
</feature>
<keyword evidence="3" id="KW-1185">Reference proteome</keyword>
<keyword evidence="1" id="KW-0812">Transmembrane</keyword>
<keyword evidence="1" id="KW-0472">Membrane</keyword>
<evidence type="ECO:0000313" key="2">
    <source>
        <dbReference type="EMBL" id="REK77668.1"/>
    </source>
</evidence>
<evidence type="ECO:0000313" key="3">
    <source>
        <dbReference type="Proteomes" id="UP000261905"/>
    </source>
</evidence>
<gene>
    <name evidence="2" type="ORF">DX130_11935</name>
</gene>
<dbReference type="AlphaFoldDB" id="A0A371PNA4"/>
<comment type="caution">
    <text evidence="2">The sequence shown here is derived from an EMBL/GenBank/DDBJ whole genome shotgun (WGS) entry which is preliminary data.</text>
</comment>
<dbReference type="OrthoDB" id="2666778at2"/>
<dbReference type="Proteomes" id="UP000261905">
    <property type="component" value="Unassembled WGS sequence"/>
</dbReference>
<evidence type="ECO:0000256" key="1">
    <source>
        <dbReference type="SAM" id="Phobius"/>
    </source>
</evidence>
<accession>A0A371PNA4</accession>
<proteinExistence type="predicted"/>
<dbReference type="RefSeq" id="WP_116045438.1">
    <property type="nucleotide sequence ID" value="NZ_QUBQ01000001.1"/>
</dbReference>
<name>A0A371PNA4_9BACL</name>